<keyword evidence="2" id="KW-1185">Reference proteome</keyword>
<sequence length="73" mass="7993">MATYRLGSSSAVHTPGIIAWAINGYSFVQDQPRLLDVISSTFPTVPREAIHELLSKEVPYKIDGETVVFSVEG</sequence>
<evidence type="ECO:0000313" key="1">
    <source>
        <dbReference type="EMBL" id="KEP67796.1"/>
    </source>
</evidence>
<dbReference type="Proteomes" id="UP000027725">
    <property type="component" value="Unassembled WGS sequence"/>
</dbReference>
<dbReference type="STRING" id="1185766.SAMN05216224_1381"/>
<reference evidence="1 2" key="1">
    <citation type="submission" date="2014-03" db="EMBL/GenBank/DDBJ databases">
        <title>The draft genome sequence of Thioclava dalianensis DLFJ1-1.</title>
        <authorList>
            <person name="Lai Q."/>
            <person name="Shao Z."/>
        </authorList>
    </citation>
    <scope>NUCLEOTIDE SEQUENCE [LARGE SCALE GENOMIC DNA]</scope>
    <source>
        <strain evidence="1 2">DLFJ1-1</strain>
    </source>
</reference>
<protein>
    <submittedName>
        <fullName evidence="1">Uncharacterized protein</fullName>
    </submittedName>
</protein>
<accession>A0A074T7P7</accession>
<dbReference type="AlphaFoldDB" id="A0A074T7P7"/>
<organism evidence="1 2">
    <name type="scientific">Thioclava dalianensis</name>
    <dbReference type="NCBI Taxonomy" id="1185766"/>
    <lineage>
        <taxon>Bacteria</taxon>
        <taxon>Pseudomonadati</taxon>
        <taxon>Pseudomonadota</taxon>
        <taxon>Alphaproteobacteria</taxon>
        <taxon>Rhodobacterales</taxon>
        <taxon>Paracoccaceae</taxon>
        <taxon>Thioclava</taxon>
    </lineage>
</organism>
<dbReference type="OrthoDB" id="7774282at2"/>
<dbReference type="EMBL" id="JHEH01000082">
    <property type="protein sequence ID" value="KEP67796.1"/>
    <property type="molecule type" value="Genomic_DNA"/>
</dbReference>
<proteinExistence type="predicted"/>
<gene>
    <name evidence="1" type="ORF">DL1_20375</name>
</gene>
<comment type="caution">
    <text evidence="1">The sequence shown here is derived from an EMBL/GenBank/DDBJ whole genome shotgun (WGS) entry which is preliminary data.</text>
</comment>
<name>A0A074T7P7_9RHOB</name>
<dbReference type="RefSeq" id="WP_038070234.1">
    <property type="nucleotide sequence ID" value="NZ_FOVB01000038.1"/>
</dbReference>
<evidence type="ECO:0000313" key="2">
    <source>
        <dbReference type="Proteomes" id="UP000027725"/>
    </source>
</evidence>